<evidence type="ECO:0000256" key="1">
    <source>
        <dbReference type="SAM" id="Phobius"/>
    </source>
</evidence>
<accession>D5UFS6</accession>
<keyword evidence="3" id="KW-1185">Reference proteome</keyword>
<proteinExistence type="predicted"/>
<dbReference type="AlphaFoldDB" id="D5UFS6"/>
<feature type="transmembrane region" description="Helical" evidence="1">
    <location>
        <begin position="53"/>
        <end position="72"/>
    </location>
</feature>
<organism evidence="2 3">
    <name type="scientific">Cellulomonas flavigena (strain ATCC 482 / DSM 20109 / BCRC 11376 / JCM 18109 / NBRC 3775 / NCIMB 8073 / NRS 134)</name>
    <dbReference type="NCBI Taxonomy" id="446466"/>
    <lineage>
        <taxon>Bacteria</taxon>
        <taxon>Bacillati</taxon>
        <taxon>Actinomycetota</taxon>
        <taxon>Actinomycetes</taxon>
        <taxon>Micrococcales</taxon>
        <taxon>Cellulomonadaceae</taxon>
        <taxon>Cellulomonas</taxon>
    </lineage>
</organism>
<dbReference type="EMBL" id="CP001964">
    <property type="protein sequence ID" value="ADG73035.1"/>
    <property type="molecule type" value="Genomic_DNA"/>
</dbReference>
<dbReference type="RefSeq" id="WP_013115369.1">
    <property type="nucleotide sequence ID" value="NC_014151.1"/>
</dbReference>
<evidence type="ECO:0000313" key="2">
    <source>
        <dbReference type="EMBL" id="ADG73035.1"/>
    </source>
</evidence>
<dbReference type="HOGENOM" id="CLU_2258682_0_0_11"/>
<dbReference type="KEGG" id="cfl:Cfla_0115"/>
<reference evidence="2 3" key="1">
    <citation type="journal article" date="2010" name="Stand. Genomic Sci.">
        <title>Complete genome sequence of Cellulomonas flavigena type strain (134).</title>
        <authorList>
            <person name="Abt B."/>
            <person name="Foster B."/>
            <person name="Lapidus A."/>
            <person name="Clum A."/>
            <person name="Sun H."/>
            <person name="Pukall R."/>
            <person name="Lucas S."/>
            <person name="Glavina Del Rio T."/>
            <person name="Nolan M."/>
            <person name="Tice H."/>
            <person name="Cheng J.F."/>
            <person name="Pitluck S."/>
            <person name="Liolios K."/>
            <person name="Ivanova N."/>
            <person name="Mavromatis K."/>
            <person name="Ovchinnikova G."/>
            <person name="Pati A."/>
            <person name="Goodwin L."/>
            <person name="Chen A."/>
            <person name="Palaniappan K."/>
            <person name="Land M."/>
            <person name="Hauser L."/>
            <person name="Chang Y.J."/>
            <person name="Jeffries C.D."/>
            <person name="Rohde M."/>
            <person name="Goker M."/>
            <person name="Woyke T."/>
            <person name="Bristow J."/>
            <person name="Eisen J.A."/>
            <person name="Markowitz V."/>
            <person name="Hugenholtz P."/>
            <person name="Kyrpides N.C."/>
            <person name="Klenk H.P."/>
        </authorList>
    </citation>
    <scope>NUCLEOTIDE SEQUENCE [LARGE SCALE GENOMIC DNA]</scope>
    <source>
        <strain evidence="3">ATCC 482 / DSM 20109 / BCRC 11376 / JCM 18109 / NBRC 3775 / NCIMB 8073 / NRS 134</strain>
    </source>
</reference>
<feature type="transmembrane region" description="Helical" evidence="1">
    <location>
        <begin position="29"/>
        <end position="46"/>
    </location>
</feature>
<sequence length="103" mass="10405">MELLVLGAAMAAGLLTALAAAAARRRGSRAHALTVLAVVVALGYGLSAVGRVTSLLVLTLATATYGLTYVLGDIRWGVRPAPADEVERELEAAFVDGGGASQA</sequence>
<name>D5UFS6_CELFN</name>
<keyword evidence="1" id="KW-0472">Membrane</keyword>
<dbReference type="Proteomes" id="UP000000849">
    <property type="component" value="Chromosome"/>
</dbReference>
<keyword evidence="1" id="KW-1133">Transmembrane helix</keyword>
<evidence type="ECO:0000313" key="3">
    <source>
        <dbReference type="Proteomes" id="UP000000849"/>
    </source>
</evidence>
<protein>
    <submittedName>
        <fullName evidence="2">Uncharacterized protein</fullName>
    </submittedName>
</protein>
<gene>
    <name evidence="2" type="ordered locus">Cfla_0115</name>
</gene>
<keyword evidence="1" id="KW-0812">Transmembrane</keyword>